<reference evidence="8" key="1">
    <citation type="submission" date="2012-12" db="EMBL/GenBank/DDBJ databases">
        <authorList>
            <person name="Hellsten U."/>
            <person name="Grimwood J."/>
            <person name="Chapman J.A."/>
            <person name="Shapiro H."/>
            <person name="Aerts A."/>
            <person name="Otillar R.P."/>
            <person name="Terry A.Y."/>
            <person name="Boore J.L."/>
            <person name="Simakov O."/>
            <person name="Marletaz F."/>
            <person name="Cho S.-J."/>
            <person name="Edsinger-Gonzales E."/>
            <person name="Havlak P."/>
            <person name="Kuo D.-H."/>
            <person name="Larsson T."/>
            <person name="Lv J."/>
            <person name="Arendt D."/>
            <person name="Savage R."/>
            <person name="Osoegawa K."/>
            <person name="de Jong P."/>
            <person name="Lindberg D.R."/>
            <person name="Seaver E.C."/>
            <person name="Weisblat D.A."/>
            <person name="Putnam N.H."/>
            <person name="Grigoriev I.V."/>
            <person name="Rokhsar D.S."/>
        </authorList>
    </citation>
    <scope>NUCLEOTIDE SEQUENCE</scope>
</reference>
<dbReference type="HOGENOM" id="CLU_061309_0_0_1"/>
<dbReference type="EMBL" id="AMQM01007087">
    <property type="status" value="NOT_ANNOTATED_CDS"/>
    <property type="molecule type" value="Genomic_DNA"/>
</dbReference>
<reference evidence="6 8" key="2">
    <citation type="journal article" date="2013" name="Nature">
        <title>Insights into bilaterian evolution from three spiralian genomes.</title>
        <authorList>
            <person name="Simakov O."/>
            <person name="Marletaz F."/>
            <person name="Cho S.J."/>
            <person name="Edsinger-Gonzales E."/>
            <person name="Havlak P."/>
            <person name="Hellsten U."/>
            <person name="Kuo D.H."/>
            <person name="Larsson T."/>
            <person name="Lv J."/>
            <person name="Arendt D."/>
            <person name="Savage R."/>
            <person name="Osoegawa K."/>
            <person name="de Jong P."/>
            <person name="Grimwood J."/>
            <person name="Chapman J.A."/>
            <person name="Shapiro H."/>
            <person name="Aerts A."/>
            <person name="Otillar R.P."/>
            <person name="Terry A.Y."/>
            <person name="Boore J.L."/>
            <person name="Grigoriev I.V."/>
            <person name="Lindberg D.R."/>
            <person name="Seaver E.C."/>
            <person name="Weisblat D.A."/>
            <person name="Putnam N.H."/>
            <person name="Rokhsar D.S."/>
        </authorList>
    </citation>
    <scope>NUCLEOTIDE SEQUENCE</scope>
</reference>
<dbReference type="OrthoDB" id="417262at2759"/>
<evidence type="ECO:0000313" key="6">
    <source>
        <dbReference type="EMBL" id="ESN94747.1"/>
    </source>
</evidence>
<dbReference type="Proteomes" id="UP000015101">
    <property type="component" value="Unassembled WGS sequence"/>
</dbReference>
<dbReference type="InterPro" id="IPR036356">
    <property type="entry name" value="ERp29_C_sf"/>
</dbReference>
<feature type="chain" id="PRO_5010981148" description="Endoplasmic reticulum resident protein 29" evidence="3">
    <location>
        <begin position="28"/>
        <end position="271"/>
    </location>
</feature>
<dbReference type="GO" id="GO:0005783">
    <property type="term" value="C:endoplasmic reticulum"/>
    <property type="evidence" value="ECO:0000318"/>
    <property type="project" value="GO_Central"/>
</dbReference>
<feature type="domain" description="ERp29 N-terminal" evidence="5">
    <location>
        <begin position="31"/>
        <end position="150"/>
    </location>
</feature>
<keyword evidence="3" id="KW-0732">Signal</keyword>
<dbReference type="GO" id="GO:0005788">
    <property type="term" value="C:endoplasmic reticulum lumen"/>
    <property type="evidence" value="ECO:0007669"/>
    <property type="project" value="InterPro"/>
</dbReference>
<reference evidence="7" key="3">
    <citation type="submission" date="2015-06" db="UniProtKB">
        <authorList>
            <consortium name="EnsemblMetazoa"/>
        </authorList>
    </citation>
    <scope>IDENTIFICATION</scope>
</reference>
<dbReference type="KEGG" id="hro:HELRODRAFT_87627"/>
<evidence type="ECO:0000259" key="4">
    <source>
        <dbReference type="Pfam" id="PF07749"/>
    </source>
</evidence>
<feature type="domain" description="Endoplasmic reticulum resident protein 29 C-terminal" evidence="4">
    <location>
        <begin position="152"/>
        <end position="243"/>
    </location>
</feature>
<organism evidence="7 8">
    <name type="scientific">Helobdella robusta</name>
    <name type="common">Californian leech</name>
    <dbReference type="NCBI Taxonomy" id="6412"/>
    <lineage>
        <taxon>Eukaryota</taxon>
        <taxon>Metazoa</taxon>
        <taxon>Spiralia</taxon>
        <taxon>Lophotrochozoa</taxon>
        <taxon>Annelida</taxon>
        <taxon>Clitellata</taxon>
        <taxon>Hirudinea</taxon>
        <taxon>Rhynchobdellida</taxon>
        <taxon>Glossiphoniidae</taxon>
        <taxon>Helobdella</taxon>
    </lineage>
</organism>
<dbReference type="InterPro" id="IPR036249">
    <property type="entry name" value="Thioredoxin-like_sf"/>
</dbReference>
<dbReference type="OMA" id="FPYGDKH"/>
<dbReference type="Pfam" id="PF07749">
    <property type="entry name" value="ERp29"/>
    <property type="match status" value="1"/>
</dbReference>
<feature type="signal peptide" evidence="3">
    <location>
        <begin position="1"/>
        <end position="27"/>
    </location>
</feature>
<dbReference type="SUPFAM" id="SSF52833">
    <property type="entry name" value="Thioredoxin-like"/>
    <property type="match status" value="1"/>
</dbReference>
<keyword evidence="8" id="KW-1185">Reference proteome</keyword>
<dbReference type="RefSeq" id="XP_009027084.1">
    <property type="nucleotide sequence ID" value="XM_009028836.1"/>
</dbReference>
<dbReference type="InterPro" id="IPR016855">
    <property type="entry name" value="ERp29"/>
</dbReference>
<dbReference type="FunFam" id="1.20.1150.12:FF:000001">
    <property type="entry name" value="Endoplasmic reticulum resident protein 29"/>
    <property type="match status" value="1"/>
</dbReference>
<dbReference type="Pfam" id="PF07912">
    <property type="entry name" value="ERp29_N"/>
    <property type="match status" value="1"/>
</dbReference>
<evidence type="ECO:0000313" key="7">
    <source>
        <dbReference type="EnsemblMetazoa" id="HelroP87627"/>
    </source>
</evidence>
<proteinExistence type="predicted"/>
<accession>T1G6T2</accession>
<dbReference type="InParanoid" id="T1G6T2"/>
<dbReference type="Gene3D" id="3.40.30.10">
    <property type="entry name" value="Glutaredoxin"/>
    <property type="match status" value="1"/>
</dbReference>
<dbReference type="InterPro" id="IPR012883">
    <property type="entry name" value="ERp29_N"/>
</dbReference>
<dbReference type="Gene3D" id="1.20.1150.12">
    <property type="entry name" value="Endoplasmic reticulum resident protein 29, C-terminal domain"/>
    <property type="match status" value="1"/>
</dbReference>
<dbReference type="eggNOG" id="ENOG502QSHC">
    <property type="taxonomic scope" value="Eukaryota"/>
</dbReference>
<dbReference type="AlphaFoldDB" id="T1G6T2"/>
<keyword evidence="2" id="KW-0256">Endoplasmic reticulum</keyword>
<evidence type="ECO:0000256" key="2">
    <source>
        <dbReference type="ARBA" id="ARBA00022824"/>
    </source>
</evidence>
<dbReference type="STRING" id="6412.T1G6T2"/>
<evidence type="ECO:0000256" key="1">
    <source>
        <dbReference type="ARBA" id="ARBA00014173"/>
    </source>
</evidence>
<gene>
    <name evidence="7" type="primary">20216779</name>
    <name evidence="6" type="ORF">HELRODRAFT_87627</name>
</gene>
<dbReference type="PANTHER" id="PTHR12211">
    <property type="entry name" value="ENDOPLASMIC RETICULUM PROTEIN ERP29"/>
    <property type="match status" value="1"/>
</dbReference>
<protein>
    <recommendedName>
        <fullName evidence="1">Endoplasmic reticulum resident protein 29</fullName>
    </recommendedName>
</protein>
<dbReference type="EnsemblMetazoa" id="HelroT87627">
    <property type="protein sequence ID" value="HelroP87627"/>
    <property type="gene ID" value="HelroG87627"/>
</dbReference>
<sequence>MAENKTFNHLFVFALILISTSALFALADDVNGAVTLNSGTFDKILGKFKTVLVKFDTAYPYGHKQDQYKKVAESSIGQPDLLVAEVNIKDYGEKDNDDLKQRYNINKDDFPEYRLFLKNAKDPIPFKGDEEKAEEILDFLVKESGLWLGGPGSIKEFEDLVVRFFKEPQESRASIIKLAEEELTKEKHKSNFEQAEMYVKLMSKLDSDVNFLMKEISRVSKLLAGKLSDKKKHQLKIRQNILNIINAKYRESLDSKIVRNNDDANSSSNEL</sequence>
<evidence type="ECO:0000256" key="3">
    <source>
        <dbReference type="SAM" id="SignalP"/>
    </source>
</evidence>
<evidence type="ECO:0000259" key="5">
    <source>
        <dbReference type="Pfam" id="PF07912"/>
    </source>
</evidence>
<evidence type="ECO:0000313" key="8">
    <source>
        <dbReference type="Proteomes" id="UP000015101"/>
    </source>
</evidence>
<dbReference type="FunFam" id="3.40.30.10:FF:000133">
    <property type="entry name" value="Endoplasmic reticulum resident protein 29"/>
    <property type="match status" value="1"/>
</dbReference>
<dbReference type="CTD" id="20216779"/>
<dbReference type="EMBL" id="KB097563">
    <property type="protein sequence ID" value="ESN94747.1"/>
    <property type="molecule type" value="Genomic_DNA"/>
</dbReference>
<dbReference type="GO" id="GO:0009306">
    <property type="term" value="P:protein secretion"/>
    <property type="evidence" value="ECO:0007669"/>
    <property type="project" value="InterPro"/>
</dbReference>
<dbReference type="GeneID" id="20216779"/>
<dbReference type="FunCoup" id="T1G6T2">
    <property type="interactions" value="531"/>
</dbReference>
<dbReference type="SUPFAM" id="SSF47933">
    <property type="entry name" value="ERP29 C domain-like"/>
    <property type="match status" value="1"/>
</dbReference>
<dbReference type="InterPro" id="IPR011679">
    <property type="entry name" value="ERp29_C"/>
</dbReference>
<dbReference type="PANTHER" id="PTHR12211:SF0">
    <property type="entry name" value="ENDOPLASMIC RETICULUM RESIDENT PROTEIN 29"/>
    <property type="match status" value="1"/>
</dbReference>
<name>T1G6T2_HELRO</name>